<dbReference type="PANTHER" id="PTHR43283:SF7">
    <property type="entry name" value="BETA-LACTAMASE-RELATED DOMAIN-CONTAINING PROTEIN"/>
    <property type="match status" value="1"/>
</dbReference>
<reference evidence="2 3" key="1">
    <citation type="submission" date="2019-08" db="EMBL/GenBank/DDBJ databases">
        <title>Complete genome sequence of Candidatus Uab amorphum.</title>
        <authorList>
            <person name="Shiratori T."/>
            <person name="Suzuki S."/>
            <person name="Kakizawa Y."/>
            <person name="Ishida K."/>
        </authorList>
    </citation>
    <scope>NUCLEOTIDE SEQUENCE [LARGE SCALE GENOMIC DNA]</scope>
    <source>
        <strain evidence="2 3">SRT547</strain>
    </source>
</reference>
<dbReference type="OrthoDB" id="9773047at2"/>
<organism evidence="2 3">
    <name type="scientific">Uabimicrobium amorphum</name>
    <dbReference type="NCBI Taxonomy" id="2596890"/>
    <lineage>
        <taxon>Bacteria</taxon>
        <taxon>Pseudomonadati</taxon>
        <taxon>Planctomycetota</taxon>
        <taxon>Candidatus Uabimicrobiia</taxon>
        <taxon>Candidatus Uabimicrobiales</taxon>
        <taxon>Candidatus Uabimicrobiaceae</taxon>
        <taxon>Candidatus Uabimicrobium</taxon>
    </lineage>
</organism>
<dbReference type="InterPro" id="IPR050789">
    <property type="entry name" value="Diverse_Enzym_Activities"/>
</dbReference>
<feature type="domain" description="Beta-lactamase-related" evidence="1">
    <location>
        <begin position="55"/>
        <end position="354"/>
    </location>
</feature>
<sequence>MKKKIVLSLIGFLIIALVFFPSCSPKIKYNLPIPMDDTFSQADSNAQSRYQKAALYSQQHNGFAVVVLEGNNVVFEEYQNGSSATTAHHIFSGTKSFSAAMVMAAVQDDILSLDERVADTITEWKTHPQKSQITVRHLLQFTSGVQQNFWRLSYDSFTEKRGVANKYNYALALPCQQTPGSKFEYGSSHQMILGEVMRRKTHRSALAYLNHRIFFPINFRYAGWLHDNYGNPMLPYGCWTTAREWCKFGVLVRDDGAYLGKRILAPGFFRACSTGTKAMPAYGLNFWLNAEVSDEQRQDLIPQLRDNPPGRILCAQAPEDLIVAAGHNGNRLYIVPSRNLVIARLGNSEKDYHDEDFLACIFAGGS</sequence>
<dbReference type="KEGG" id="uam:UABAM_01671"/>
<proteinExistence type="predicted"/>
<dbReference type="AlphaFoldDB" id="A0A5S9IKP2"/>
<protein>
    <recommendedName>
        <fullName evidence="1">Beta-lactamase-related domain-containing protein</fullName>
    </recommendedName>
</protein>
<name>A0A5S9IKP2_UABAM</name>
<dbReference type="EMBL" id="AP019860">
    <property type="protein sequence ID" value="BBM83320.1"/>
    <property type="molecule type" value="Genomic_DNA"/>
</dbReference>
<dbReference type="InterPro" id="IPR012338">
    <property type="entry name" value="Beta-lactam/transpept-like"/>
</dbReference>
<evidence type="ECO:0000313" key="2">
    <source>
        <dbReference type="EMBL" id="BBM83320.1"/>
    </source>
</evidence>
<evidence type="ECO:0000259" key="1">
    <source>
        <dbReference type="Pfam" id="PF00144"/>
    </source>
</evidence>
<dbReference type="Gene3D" id="3.40.710.10">
    <property type="entry name" value="DD-peptidase/beta-lactamase superfamily"/>
    <property type="match status" value="1"/>
</dbReference>
<gene>
    <name evidence="2" type="ORF">UABAM_01671</name>
</gene>
<dbReference type="SUPFAM" id="SSF56601">
    <property type="entry name" value="beta-lactamase/transpeptidase-like"/>
    <property type="match status" value="1"/>
</dbReference>
<dbReference type="InterPro" id="IPR001466">
    <property type="entry name" value="Beta-lactam-related"/>
</dbReference>
<dbReference type="Pfam" id="PF00144">
    <property type="entry name" value="Beta-lactamase"/>
    <property type="match status" value="1"/>
</dbReference>
<dbReference type="Proteomes" id="UP000326354">
    <property type="component" value="Chromosome"/>
</dbReference>
<keyword evidence="3" id="KW-1185">Reference proteome</keyword>
<accession>A0A5S9IKP2</accession>
<dbReference type="RefSeq" id="WP_151967525.1">
    <property type="nucleotide sequence ID" value="NZ_AP019860.1"/>
</dbReference>
<evidence type="ECO:0000313" key="3">
    <source>
        <dbReference type="Proteomes" id="UP000326354"/>
    </source>
</evidence>
<dbReference type="PANTHER" id="PTHR43283">
    <property type="entry name" value="BETA-LACTAMASE-RELATED"/>
    <property type="match status" value="1"/>
</dbReference>